<dbReference type="SUPFAM" id="SSF47413">
    <property type="entry name" value="lambda repressor-like DNA-binding domains"/>
    <property type="match status" value="1"/>
</dbReference>
<sequence>MKRRQEIAYSLGRKIKKIRKYNGMTGKELSVNLGISQQQLSRYENGISLITIDKIYIFCDIFDITISQFLDSCNEQKSISHHHFLSSFIN</sequence>
<evidence type="ECO:0000313" key="4">
    <source>
        <dbReference type="Proteomes" id="UP001231859"/>
    </source>
</evidence>
<evidence type="ECO:0000259" key="2">
    <source>
        <dbReference type="PROSITE" id="PS50943"/>
    </source>
</evidence>
<proteinExistence type="predicted"/>
<dbReference type="InterPro" id="IPR001387">
    <property type="entry name" value="Cro/C1-type_HTH"/>
</dbReference>
<keyword evidence="4" id="KW-1185">Reference proteome</keyword>
<dbReference type="Proteomes" id="UP001231859">
    <property type="component" value="Chromosome"/>
</dbReference>
<dbReference type="Pfam" id="PF01381">
    <property type="entry name" value="HTH_3"/>
    <property type="match status" value="1"/>
</dbReference>
<dbReference type="EMBL" id="CP123759">
    <property type="protein sequence ID" value="WGO83632.1"/>
    <property type="molecule type" value="Genomic_DNA"/>
</dbReference>
<dbReference type="PROSITE" id="PS50943">
    <property type="entry name" value="HTH_CROC1"/>
    <property type="match status" value="1"/>
</dbReference>
<dbReference type="InterPro" id="IPR010982">
    <property type="entry name" value="Lambda_DNA-bd_dom_sf"/>
</dbReference>
<feature type="domain" description="HTH cro/C1-type" evidence="2">
    <location>
        <begin position="15"/>
        <end position="69"/>
    </location>
</feature>
<protein>
    <submittedName>
        <fullName evidence="3">Helix-turn-helix transcriptional regulator</fullName>
    </submittedName>
</protein>
<dbReference type="PANTHER" id="PTHR46558">
    <property type="entry name" value="TRACRIPTIONAL REGULATORY PROTEIN-RELATED-RELATED"/>
    <property type="match status" value="1"/>
</dbReference>
<keyword evidence="1" id="KW-0238">DNA-binding</keyword>
<accession>A0ABY8P337</accession>
<dbReference type="RefSeq" id="WP_280938520.1">
    <property type="nucleotide sequence ID" value="NZ_CP123759.1"/>
</dbReference>
<evidence type="ECO:0000256" key="1">
    <source>
        <dbReference type="ARBA" id="ARBA00023125"/>
    </source>
</evidence>
<organism evidence="3 4">
    <name type="scientific">Arsenophonus apicola</name>
    <dbReference type="NCBI Taxonomy" id="2879119"/>
    <lineage>
        <taxon>Bacteria</taxon>
        <taxon>Pseudomonadati</taxon>
        <taxon>Pseudomonadota</taxon>
        <taxon>Gammaproteobacteria</taxon>
        <taxon>Enterobacterales</taxon>
        <taxon>Morganellaceae</taxon>
        <taxon>Arsenophonus</taxon>
    </lineage>
</organism>
<dbReference type="SMART" id="SM00530">
    <property type="entry name" value="HTH_XRE"/>
    <property type="match status" value="1"/>
</dbReference>
<dbReference type="PANTHER" id="PTHR46558:SF4">
    <property type="entry name" value="DNA-BIDING PHAGE PROTEIN"/>
    <property type="match status" value="1"/>
</dbReference>
<name>A0ABY8P337_9GAMM</name>
<dbReference type="Gene3D" id="1.10.260.40">
    <property type="entry name" value="lambda repressor-like DNA-binding domains"/>
    <property type="match status" value="1"/>
</dbReference>
<gene>
    <name evidence="3" type="ORF">QG404_01505</name>
</gene>
<evidence type="ECO:0000313" key="3">
    <source>
        <dbReference type="EMBL" id="WGO83632.1"/>
    </source>
</evidence>
<dbReference type="CDD" id="cd00093">
    <property type="entry name" value="HTH_XRE"/>
    <property type="match status" value="1"/>
</dbReference>
<reference evidence="3 4" key="1">
    <citation type="submission" date="2023-04" db="EMBL/GenBank/DDBJ databases">
        <title>Genome dynamics across the evolutionary transition to endosymbiosis.</title>
        <authorList>
            <person name="Siozios S."/>
            <person name="Nadal-Jimenez P."/>
            <person name="Azagi T."/>
            <person name="Sprong H."/>
            <person name="Frost C.L."/>
            <person name="Parratt S.R."/>
            <person name="Taylor G."/>
            <person name="Brettell L."/>
            <person name="Lew K.C."/>
            <person name="Croft L."/>
            <person name="King K.C."/>
            <person name="Brockhurst M.A."/>
            <person name="Hypsa V."/>
            <person name="Novakova E."/>
            <person name="Darby A.C."/>
            <person name="Hurst G.D.D."/>
        </authorList>
    </citation>
    <scope>NUCLEOTIDE SEQUENCE [LARGE SCALE GENOMIC DNA]</scope>
    <source>
        <strain evidence="4">aApi_AU</strain>
    </source>
</reference>